<protein>
    <submittedName>
        <fullName evidence="1">Uncharacterized protein</fullName>
    </submittedName>
</protein>
<reference evidence="1 2" key="1">
    <citation type="submission" date="2019-08" db="EMBL/GenBank/DDBJ databases">
        <title>Genomes of Subsaximicrobium wynnwilliamsii strains.</title>
        <authorList>
            <person name="Bowman J.P."/>
        </authorList>
    </citation>
    <scope>NUCLEOTIDE SEQUENCE [LARGE SCALE GENOMIC DNA]</scope>
    <source>
        <strain evidence="1 2">2-80-2</strain>
    </source>
</reference>
<proteinExistence type="predicted"/>
<dbReference type="OrthoDB" id="1489643at2"/>
<evidence type="ECO:0000313" key="1">
    <source>
        <dbReference type="EMBL" id="TXD87408.1"/>
    </source>
</evidence>
<comment type="caution">
    <text evidence="1">The sequence shown here is derived from an EMBL/GenBank/DDBJ whole genome shotgun (WGS) entry which is preliminary data.</text>
</comment>
<sequence>MGKAISHGNYDQAIQEALEKLDRNKDKPRKQDFIVLLEDAYYKAMQEDLQRINTLKKDSNPEYFKTIYEMYLDLDDRQLAIKRVLPLKINGKDFKLEFKDYASEIVDYRYKTSEYLLALGKSQLSSDNKYDAREAYDQFSYVEAINPNFKDTRALLQEAHLKGTDFVMVYIENQTKQIIPKQLETDVLNFDTYGLDAFWTTYHGYIDQNLSYDYDVVMRLKAISLSPERVHEKQKLNEKNIIDGWEYKKDRNGSILLDSLGNKMKIDKIINAKARYFEVSQYKSVEVIADVVFSKLGSNKPVDSFKLNSTFIFENFYAWVRGDERALSLQERELTRNRAVPFPSDQQMVFDTGEDLKLQLKNILSAYTLN</sequence>
<accession>A0A5C6ZF97</accession>
<organism evidence="1 2">
    <name type="scientific">Subsaximicrobium wynnwilliamsii</name>
    <dbReference type="NCBI Taxonomy" id="291179"/>
    <lineage>
        <taxon>Bacteria</taxon>
        <taxon>Pseudomonadati</taxon>
        <taxon>Bacteroidota</taxon>
        <taxon>Flavobacteriia</taxon>
        <taxon>Flavobacteriales</taxon>
        <taxon>Flavobacteriaceae</taxon>
        <taxon>Subsaximicrobium</taxon>
    </lineage>
</organism>
<gene>
    <name evidence="1" type="ORF">ESY86_17110</name>
</gene>
<name>A0A5C6ZF97_9FLAO</name>
<keyword evidence="2" id="KW-1185">Reference proteome</keyword>
<evidence type="ECO:0000313" key="2">
    <source>
        <dbReference type="Proteomes" id="UP000321578"/>
    </source>
</evidence>
<dbReference type="EMBL" id="VORO01000025">
    <property type="protein sequence ID" value="TXD87408.1"/>
    <property type="molecule type" value="Genomic_DNA"/>
</dbReference>
<dbReference type="AlphaFoldDB" id="A0A5C6ZF97"/>
<dbReference type="Proteomes" id="UP000321578">
    <property type="component" value="Unassembled WGS sequence"/>
</dbReference>